<dbReference type="InterPro" id="IPR016032">
    <property type="entry name" value="Sig_transdc_resp-reg_C-effctor"/>
</dbReference>
<proteinExistence type="predicted"/>
<evidence type="ECO:0000259" key="7">
    <source>
        <dbReference type="SMART" id="SM00862"/>
    </source>
</evidence>
<evidence type="ECO:0000256" key="3">
    <source>
        <dbReference type="ARBA" id="ARBA00023015"/>
    </source>
</evidence>
<feature type="domain" description="OmpR/PhoB-type" evidence="7">
    <location>
        <begin position="105"/>
        <end position="177"/>
    </location>
</feature>
<dbReference type="Gene3D" id="6.10.250.690">
    <property type="match status" value="1"/>
</dbReference>
<keyword evidence="4" id="KW-0238">DNA-binding</keyword>
<dbReference type="SMART" id="SM00448">
    <property type="entry name" value="REC"/>
    <property type="match status" value="1"/>
</dbReference>
<reference evidence="8 9" key="1">
    <citation type="submission" date="2022-12" db="EMBL/GenBank/DDBJ databases">
        <authorList>
            <person name="Mo P."/>
        </authorList>
    </citation>
    <scope>NUCLEOTIDE SEQUENCE [LARGE SCALE GENOMIC DNA]</scope>
    <source>
        <strain evidence="8 9">HUAS 2-6</strain>
    </source>
</reference>
<evidence type="ECO:0000256" key="4">
    <source>
        <dbReference type="ARBA" id="ARBA00023125"/>
    </source>
</evidence>
<evidence type="ECO:0000256" key="2">
    <source>
        <dbReference type="ARBA" id="ARBA00023012"/>
    </source>
</evidence>
<protein>
    <recommendedName>
        <fullName evidence="10">Transcriptional regulator</fullName>
    </recommendedName>
</protein>
<accession>A0ABY7P2S2</accession>
<organism evidence="8 9">
    <name type="scientific">Streptomyces camelliae</name>
    <dbReference type="NCBI Taxonomy" id="3004093"/>
    <lineage>
        <taxon>Bacteria</taxon>
        <taxon>Bacillati</taxon>
        <taxon>Actinomycetota</taxon>
        <taxon>Actinomycetes</taxon>
        <taxon>Kitasatosporales</taxon>
        <taxon>Streptomycetaceae</taxon>
        <taxon>Streptomyces</taxon>
    </lineage>
</organism>
<dbReference type="InterPro" id="IPR036388">
    <property type="entry name" value="WH-like_DNA-bd_sf"/>
</dbReference>
<keyword evidence="3" id="KW-0805">Transcription regulation</keyword>
<evidence type="ECO:0000256" key="1">
    <source>
        <dbReference type="ARBA" id="ARBA00022553"/>
    </source>
</evidence>
<dbReference type="PANTHER" id="PTHR48111">
    <property type="entry name" value="REGULATOR OF RPOS"/>
    <property type="match status" value="1"/>
</dbReference>
<dbReference type="InterPro" id="IPR001789">
    <property type="entry name" value="Sig_transdc_resp-reg_receiver"/>
</dbReference>
<keyword evidence="2" id="KW-0902">Two-component regulatory system</keyword>
<keyword evidence="9" id="KW-1185">Reference proteome</keyword>
<gene>
    <name evidence="8" type="ORF">O1G22_19320</name>
</gene>
<dbReference type="Proteomes" id="UP001212326">
    <property type="component" value="Chromosome"/>
</dbReference>
<evidence type="ECO:0000313" key="8">
    <source>
        <dbReference type="EMBL" id="WBO64831.1"/>
    </source>
</evidence>
<keyword evidence="1" id="KW-0597">Phosphoprotein</keyword>
<evidence type="ECO:0000256" key="5">
    <source>
        <dbReference type="ARBA" id="ARBA00023163"/>
    </source>
</evidence>
<dbReference type="Gene3D" id="1.10.10.10">
    <property type="entry name" value="Winged helix-like DNA-binding domain superfamily/Winged helix DNA-binding domain"/>
    <property type="match status" value="1"/>
</dbReference>
<dbReference type="SUPFAM" id="SSF46894">
    <property type="entry name" value="C-terminal effector domain of the bipartite response regulators"/>
    <property type="match status" value="1"/>
</dbReference>
<dbReference type="PANTHER" id="PTHR48111:SF1">
    <property type="entry name" value="TWO-COMPONENT RESPONSE REGULATOR ORR33"/>
    <property type="match status" value="1"/>
</dbReference>
<dbReference type="RefSeq" id="WP_270082475.1">
    <property type="nucleotide sequence ID" value="NZ_CP115300.1"/>
</dbReference>
<feature type="domain" description="Response regulatory" evidence="6">
    <location>
        <begin position="1"/>
        <end position="92"/>
    </location>
</feature>
<dbReference type="InterPro" id="IPR011006">
    <property type="entry name" value="CheY-like_superfamily"/>
</dbReference>
<evidence type="ECO:0008006" key="10">
    <source>
        <dbReference type="Google" id="ProtNLM"/>
    </source>
</evidence>
<evidence type="ECO:0000259" key="6">
    <source>
        <dbReference type="SMART" id="SM00448"/>
    </source>
</evidence>
<sequence length="181" mass="20034">MRVLLLEDDETLADALRAYGYEVDHGSGPEDGHDVIIVGPMSLPACRTLRSRTATPLIALVRTERDRVTVLEMGADDYVDEPHEASRIIDRIRATVRPPLPGPPDVRVDVDELNLSEPQRTLLAHFLAHPDRVLTRTQLTCLPGLTDSLLDAYVTALRAELPGTITLEQVRGIGFRLLVSR</sequence>
<dbReference type="InterPro" id="IPR001867">
    <property type="entry name" value="OmpR/PhoB-type_DNA-bd"/>
</dbReference>
<dbReference type="SMART" id="SM00862">
    <property type="entry name" value="Trans_reg_C"/>
    <property type="match status" value="1"/>
</dbReference>
<name>A0ABY7P2S2_9ACTN</name>
<dbReference type="InterPro" id="IPR039420">
    <property type="entry name" value="WalR-like"/>
</dbReference>
<dbReference type="SUPFAM" id="SSF52172">
    <property type="entry name" value="CheY-like"/>
    <property type="match status" value="1"/>
</dbReference>
<evidence type="ECO:0000313" key="9">
    <source>
        <dbReference type="Proteomes" id="UP001212326"/>
    </source>
</evidence>
<keyword evidence="5" id="KW-0804">Transcription</keyword>
<dbReference type="EMBL" id="CP115300">
    <property type="protein sequence ID" value="WBO64831.1"/>
    <property type="molecule type" value="Genomic_DNA"/>
</dbReference>